<evidence type="ECO:0000256" key="9">
    <source>
        <dbReference type="ARBA" id="ARBA00023242"/>
    </source>
</evidence>
<sequence>MPAVDKLLLEEALQDSPQTRSLLSVFEEDAGTLTDYTNQLLQAMQRVYGAQNEMCLATQQLSKQLLAYEKQNFALGKGDEEVISTLHYFSKVVDELNLLHTELAKQLADTMVLPIIQFREKDLTEVSTLKDLFGLASNDVCLFLEHDLSMAKYSRLPKKKENEKVKTEVGKEVAAARRKQHLSSLQYYCALNALQYRKQMAMMEPMIGFAHGQINFFKKGAEMFSKRMDSFLSSVADMVQSIQVELEAEAEKMRVSQQELLSVDESVYTPDSDVAAPQINRNLIQKAGYLNLRNKTGLVTTTWERLYFFTQGGNLMCQPRGAVAGGLIQDLDNCSVMAVDCEDRRYCFQITTPNGKSGIILQAESRKENEEWICAINNISRQIYLTDNPEAVAIKLNQTALQAVTPITSFGKKQESSCPSQNLKNSEMENENDKIVPKATASLPEAEELIAPGTPIQFDIVLPATEFLDQNRGSRRTNPFGETEDESFPEAEDSLLQQMFIVRFLGSMAVKTDSTTEVIYEAMRQVLAARAIHNIFRMTESHLMVTSQSLRLIDPQTQVSRANFELTSVTQFAAHQENKRLVGFVIRVPESTGEESLSTYIFESNSEGEKICYAINLGKEIIEVQKDPEALAQLMLSIPLTNDGKYVLLNDQPDDNDGNPNEHRGAESEA</sequence>
<protein>
    <recommendedName>
        <fullName evidence="13">DCC-interacting protein 13-beta</fullName>
    </recommendedName>
    <alternativeName>
        <fullName evidence="14">Adapter protein containing PH domain, PTB domain and leucine zipper motif 2</fullName>
    </alternativeName>
</protein>
<dbReference type="GO" id="GO:0051289">
    <property type="term" value="P:protein homotetramerization"/>
    <property type="evidence" value="ECO:0007669"/>
    <property type="project" value="Ensembl"/>
</dbReference>
<dbReference type="PANTHER" id="PTHR46415">
    <property type="entry name" value="ADAPTOR PROTEIN, PHOSPHOTYROSINE INTERACTION, PH DOMAIN AND LEUCINE ZIPPER-CONTAINING 2"/>
    <property type="match status" value="1"/>
</dbReference>
<evidence type="ECO:0000256" key="3">
    <source>
        <dbReference type="ARBA" id="ARBA00004580"/>
    </source>
</evidence>
<evidence type="ECO:0000313" key="18">
    <source>
        <dbReference type="EMBL" id="PNJ83056.1"/>
    </source>
</evidence>
<dbReference type="Ensembl" id="ENSPPYT00000005807.3">
    <property type="protein sequence ID" value="ENSPPYP00000005592.3"/>
    <property type="gene ID" value="ENSPPYG00000004900.3"/>
</dbReference>
<keyword evidence="11" id="KW-0131">Cell cycle</keyword>
<evidence type="ECO:0000256" key="1">
    <source>
        <dbReference type="ARBA" id="ARBA00004123"/>
    </source>
</evidence>
<dbReference type="FunFam" id="1.20.1270.60:FF:000031">
    <property type="entry name" value="Putative DCC-interacting protein 13-beta isoform 2"/>
    <property type="match status" value="1"/>
</dbReference>
<gene>
    <name evidence="19" type="primary">APPL2</name>
    <name evidence="18" type="ORF">CR201_G0001237</name>
</gene>
<dbReference type="eggNOG" id="KOG0521">
    <property type="taxonomic scope" value="Eukaryota"/>
</dbReference>
<dbReference type="GO" id="GO:0005634">
    <property type="term" value="C:nucleus"/>
    <property type="evidence" value="ECO:0007669"/>
    <property type="project" value="UniProtKB-SubCell"/>
</dbReference>
<name>H2NIH3_PONAB</name>
<evidence type="ECO:0000256" key="15">
    <source>
        <dbReference type="SAM" id="MobiDB-lite"/>
    </source>
</evidence>
<dbReference type="eggNOG" id="KOG3536">
    <property type="taxonomic scope" value="Eukaryota"/>
</dbReference>
<evidence type="ECO:0000256" key="4">
    <source>
        <dbReference type="ARBA" id="ARBA00004632"/>
    </source>
</evidence>
<evidence type="ECO:0000256" key="14">
    <source>
        <dbReference type="ARBA" id="ARBA00076401"/>
    </source>
</evidence>
<dbReference type="InterPro" id="IPR047237">
    <property type="entry name" value="PTB_APPL"/>
</dbReference>
<evidence type="ECO:0000256" key="12">
    <source>
        <dbReference type="ARBA" id="ARBA00023329"/>
    </source>
</evidence>
<dbReference type="HOGENOM" id="CLU_025935_0_0_1"/>
<feature type="region of interest" description="Disordered" evidence="15">
    <location>
        <begin position="649"/>
        <end position="670"/>
    </location>
</feature>
<proteinExistence type="predicted"/>
<dbReference type="FunFam" id="2.30.29.30:FF:000160">
    <property type="entry name" value="DCC-interacting protein 13-beta isoform X2"/>
    <property type="match status" value="1"/>
</dbReference>
<evidence type="ECO:0000256" key="5">
    <source>
        <dbReference type="ARBA" id="ARBA00022475"/>
    </source>
</evidence>
<dbReference type="Pfam" id="PF00169">
    <property type="entry name" value="PH"/>
    <property type="match status" value="1"/>
</dbReference>
<dbReference type="PROSITE" id="PS01179">
    <property type="entry name" value="PID"/>
    <property type="match status" value="1"/>
</dbReference>
<dbReference type="CDD" id="cd07632">
    <property type="entry name" value="BAR_APPL2"/>
    <property type="match status" value="1"/>
</dbReference>
<dbReference type="GO" id="GO:0060100">
    <property type="term" value="P:positive regulation of phagocytosis, engulfment"/>
    <property type="evidence" value="ECO:0007669"/>
    <property type="project" value="Ensembl"/>
</dbReference>
<evidence type="ECO:0000256" key="13">
    <source>
        <dbReference type="ARBA" id="ARBA00068677"/>
    </source>
</evidence>
<reference evidence="18" key="2">
    <citation type="submission" date="2017-12" db="EMBL/GenBank/DDBJ databases">
        <title>High-resolution comparative analysis of great ape genomes.</title>
        <authorList>
            <person name="Pollen A."/>
            <person name="Hastie A."/>
            <person name="Hormozdiari F."/>
            <person name="Dougherty M."/>
            <person name="Liu R."/>
            <person name="Chaisson M."/>
            <person name="Hoppe E."/>
            <person name="Hill C."/>
            <person name="Pang A."/>
            <person name="Hillier L."/>
            <person name="Baker C."/>
            <person name="Armstrong J."/>
            <person name="Shendure J."/>
            <person name="Paten B."/>
            <person name="Wilson R."/>
            <person name="Chao H."/>
            <person name="Schneider V."/>
            <person name="Ventura M."/>
            <person name="Kronenberg Z."/>
            <person name="Murali S."/>
            <person name="Gordon D."/>
            <person name="Cantsilieris S."/>
            <person name="Munson K."/>
            <person name="Nelson B."/>
            <person name="Raja A."/>
            <person name="Underwood J."/>
            <person name="Diekhans M."/>
            <person name="Fiddes I."/>
            <person name="Haussler D."/>
            <person name="Eichler E."/>
        </authorList>
    </citation>
    <scope>NUCLEOTIDE SEQUENCE [LARGE SCALE GENOMIC DNA]</scope>
    <source>
        <strain evidence="18">Susie</strain>
    </source>
</reference>
<evidence type="ECO:0000256" key="10">
    <source>
        <dbReference type="ARBA" id="ARBA00023273"/>
    </source>
</evidence>
<dbReference type="Pfam" id="PF16746">
    <property type="entry name" value="BAR_3"/>
    <property type="match status" value="1"/>
</dbReference>
<dbReference type="InterPro" id="IPR047239">
    <property type="entry name" value="BAR_APPL2"/>
</dbReference>
<dbReference type="Gene3D" id="2.30.29.30">
    <property type="entry name" value="Pleckstrin-homology domain (PH domain)/Phosphotyrosine-binding domain (PTB)"/>
    <property type="match status" value="2"/>
</dbReference>
<dbReference type="GO" id="GO:0001786">
    <property type="term" value="F:phosphatidylserine binding"/>
    <property type="evidence" value="ECO:0007669"/>
    <property type="project" value="Ensembl"/>
</dbReference>
<dbReference type="GO" id="GO:0009631">
    <property type="term" value="P:cold acclimation"/>
    <property type="evidence" value="ECO:0007669"/>
    <property type="project" value="Ensembl"/>
</dbReference>
<dbReference type="GO" id="GO:0044354">
    <property type="term" value="C:macropinosome"/>
    <property type="evidence" value="ECO:0007669"/>
    <property type="project" value="Ensembl"/>
</dbReference>
<dbReference type="GO" id="GO:0046325">
    <property type="term" value="P:negative regulation of D-glucose import"/>
    <property type="evidence" value="ECO:0007669"/>
    <property type="project" value="Ensembl"/>
</dbReference>
<evidence type="ECO:0000259" key="17">
    <source>
        <dbReference type="PROSITE" id="PS50003"/>
    </source>
</evidence>
<dbReference type="GO" id="GO:1905303">
    <property type="term" value="P:positive regulation of macropinocytosis"/>
    <property type="evidence" value="ECO:0007669"/>
    <property type="project" value="Ensembl"/>
</dbReference>
<dbReference type="SUPFAM" id="SSF103657">
    <property type="entry name" value="BAR/IMD domain-like"/>
    <property type="match status" value="1"/>
</dbReference>
<dbReference type="InterPro" id="IPR001849">
    <property type="entry name" value="PH_domain"/>
</dbReference>
<dbReference type="GO" id="GO:0050768">
    <property type="term" value="P:negative regulation of neurogenesis"/>
    <property type="evidence" value="ECO:0007669"/>
    <property type="project" value="Ensembl"/>
</dbReference>
<dbReference type="GO" id="GO:2000178">
    <property type="term" value="P:negative regulation of neural precursor cell proliferation"/>
    <property type="evidence" value="ECO:0007669"/>
    <property type="project" value="Ensembl"/>
</dbReference>
<dbReference type="GO" id="GO:0010762">
    <property type="term" value="P:regulation of fibroblast migration"/>
    <property type="evidence" value="ECO:0007669"/>
    <property type="project" value="Ensembl"/>
</dbReference>
<dbReference type="GO" id="GO:0002024">
    <property type="term" value="P:diet induced thermogenesis"/>
    <property type="evidence" value="ECO:0007669"/>
    <property type="project" value="Ensembl"/>
</dbReference>
<reference evidence="19" key="3">
    <citation type="submission" date="2025-05" db="UniProtKB">
        <authorList>
            <consortium name="Ensembl"/>
        </authorList>
    </citation>
    <scope>IDENTIFICATION</scope>
</reference>
<dbReference type="FunFam" id="2.30.29.30:FF:000067">
    <property type="entry name" value="Putative DCC-interacting protein 13-beta isoform 2"/>
    <property type="match status" value="1"/>
</dbReference>
<feature type="domain" description="PID" evidence="16">
    <location>
        <begin position="500"/>
        <end position="570"/>
    </location>
</feature>
<reference evidence="19 20" key="1">
    <citation type="submission" date="2008-02" db="EMBL/GenBank/DDBJ databases">
        <title>A 6x draft sequence assembly of the Pongo pygmaeus abelii genome.</title>
        <authorList>
            <person name="Wilson R.K."/>
            <person name="Mardis E."/>
        </authorList>
    </citation>
    <scope>NUCLEOTIDE SEQUENCE [LARGE SCALE GENOMIC DNA]</scope>
</reference>
<keyword evidence="6" id="KW-0963">Cytoplasm</keyword>
<dbReference type="InterPro" id="IPR004148">
    <property type="entry name" value="BAR_dom"/>
</dbReference>
<keyword evidence="10" id="KW-0966">Cell projection</keyword>
<dbReference type="GO" id="GO:0031901">
    <property type="term" value="C:early endosome membrane"/>
    <property type="evidence" value="ECO:0007669"/>
    <property type="project" value="UniProtKB-SubCell"/>
</dbReference>
<dbReference type="GO" id="GO:0033211">
    <property type="term" value="P:adiponectin-activated signaling pathway"/>
    <property type="evidence" value="ECO:0007669"/>
    <property type="project" value="Ensembl"/>
</dbReference>
<dbReference type="Gene3D" id="1.20.1270.60">
    <property type="entry name" value="Arfaptin homology (AH) domain/BAR domain"/>
    <property type="match status" value="1"/>
</dbReference>
<dbReference type="CDD" id="cd13158">
    <property type="entry name" value="PTB_APPL"/>
    <property type="match status" value="1"/>
</dbReference>
<evidence type="ECO:0000256" key="6">
    <source>
        <dbReference type="ARBA" id="ARBA00022490"/>
    </source>
</evidence>
<dbReference type="EMBL" id="NDHI03003364">
    <property type="protein sequence ID" value="PNJ83056.1"/>
    <property type="molecule type" value="Genomic_DNA"/>
</dbReference>
<dbReference type="GO" id="GO:0046322">
    <property type="term" value="P:negative regulation of fatty acid oxidation"/>
    <property type="evidence" value="ECO:0007669"/>
    <property type="project" value="Ensembl"/>
</dbReference>
<dbReference type="AlphaFoldDB" id="H2NIH3"/>
<keyword evidence="7" id="KW-0967">Endosome</keyword>
<keyword evidence="9" id="KW-0539">Nucleus</keyword>
<dbReference type="GO" id="GO:1900016">
    <property type="term" value="P:negative regulation of cytokine production involved in inflammatory response"/>
    <property type="evidence" value="ECO:0007669"/>
    <property type="project" value="Ensembl"/>
</dbReference>
<evidence type="ECO:0000313" key="20">
    <source>
        <dbReference type="Proteomes" id="UP000001595"/>
    </source>
</evidence>
<dbReference type="SMART" id="SM00233">
    <property type="entry name" value="PH"/>
    <property type="match status" value="1"/>
</dbReference>
<dbReference type="GO" id="GO:0034143">
    <property type="term" value="P:regulation of toll-like receptor 4 signaling pathway"/>
    <property type="evidence" value="ECO:0007669"/>
    <property type="project" value="Ensembl"/>
</dbReference>
<dbReference type="GO" id="GO:0035729">
    <property type="term" value="P:cellular response to hepatocyte growth factor stimulus"/>
    <property type="evidence" value="ECO:0007669"/>
    <property type="project" value="Ensembl"/>
</dbReference>
<dbReference type="InterPro" id="IPR011993">
    <property type="entry name" value="PH-like_dom_sf"/>
</dbReference>
<organism evidence="19 20">
    <name type="scientific">Pongo abelii</name>
    <name type="common">Sumatran orangutan</name>
    <name type="synonym">Pongo pygmaeus abelii</name>
    <dbReference type="NCBI Taxonomy" id="9601"/>
    <lineage>
        <taxon>Eukaryota</taxon>
        <taxon>Metazoa</taxon>
        <taxon>Chordata</taxon>
        <taxon>Craniata</taxon>
        <taxon>Vertebrata</taxon>
        <taxon>Euteleostomi</taxon>
        <taxon>Mammalia</taxon>
        <taxon>Eutheria</taxon>
        <taxon>Euarchontoglires</taxon>
        <taxon>Primates</taxon>
        <taxon>Haplorrhini</taxon>
        <taxon>Catarrhini</taxon>
        <taxon>Hominidae</taxon>
        <taxon>Pongo</taxon>
    </lineage>
</organism>
<dbReference type="GO" id="GO:2000045">
    <property type="term" value="P:regulation of G1/S transition of mitotic cell cycle"/>
    <property type="evidence" value="ECO:0007669"/>
    <property type="project" value="Ensembl"/>
</dbReference>
<dbReference type="OMA" id="ENDEWIC"/>
<dbReference type="GO" id="GO:0036186">
    <property type="term" value="C:early phagosome membrane"/>
    <property type="evidence" value="ECO:0007669"/>
    <property type="project" value="Ensembl"/>
</dbReference>
<dbReference type="Pfam" id="PF00640">
    <property type="entry name" value="PID"/>
    <property type="match status" value="1"/>
</dbReference>
<dbReference type="GO" id="GO:0042803">
    <property type="term" value="F:protein homodimerization activity"/>
    <property type="evidence" value="ECO:0007669"/>
    <property type="project" value="Ensembl"/>
</dbReference>
<accession>H2NIH3</accession>
<dbReference type="GO" id="GO:0044877">
    <property type="term" value="F:protein-containing complex binding"/>
    <property type="evidence" value="ECO:0007669"/>
    <property type="project" value="Ensembl"/>
</dbReference>
<keyword evidence="8" id="KW-0472">Membrane</keyword>
<dbReference type="GO" id="GO:0006606">
    <property type="term" value="P:protein import into nucleus"/>
    <property type="evidence" value="ECO:0007669"/>
    <property type="project" value="Ensembl"/>
</dbReference>
<accession>A0A2J8XLZ2</accession>
<dbReference type="GO" id="GO:0120162">
    <property type="term" value="P:positive regulation of cold-induced thermogenesis"/>
    <property type="evidence" value="ECO:0007669"/>
    <property type="project" value="Ensembl"/>
</dbReference>
<dbReference type="GO" id="GO:1905451">
    <property type="term" value="P:positive regulation of Fc-gamma receptor signaling pathway involved in phagocytosis"/>
    <property type="evidence" value="ECO:0007669"/>
    <property type="project" value="Ensembl"/>
</dbReference>
<dbReference type="InterPro" id="IPR027267">
    <property type="entry name" value="AH/BAR_dom_sf"/>
</dbReference>
<evidence type="ECO:0000256" key="2">
    <source>
        <dbReference type="ARBA" id="ARBA00004220"/>
    </source>
</evidence>
<evidence type="ECO:0000313" key="19">
    <source>
        <dbReference type="Ensembl" id="ENSPPYP00000005592.3"/>
    </source>
</evidence>
<comment type="subcellular location">
    <subcellularLocation>
        <location evidence="4">Cell projection</location>
        <location evidence="4">Ruffle membrane</location>
    </subcellularLocation>
    <subcellularLocation>
        <location evidence="3">Cytoplasmic vesicle</location>
        <location evidence="3">Phagosome membrane</location>
    </subcellularLocation>
    <subcellularLocation>
        <location evidence="2">Early endosome membrane</location>
        <topology evidence="2">Peripheral membrane protein</topology>
    </subcellularLocation>
    <subcellularLocation>
        <location evidence="1">Nucleus</location>
    </subcellularLocation>
</comment>
<evidence type="ECO:0000256" key="11">
    <source>
        <dbReference type="ARBA" id="ARBA00023306"/>
    </source>
</evidence>
<evidence type="ECO:0000256" key="8">
    <source>
        <dbReference type="ARBA" id="ARBA00023136"/>
    </source>
</evidence>
<keyword evidence="20" id="KW-1185">Reference proteome</keyword>
<evidence type="ECO:0000259" key="16">
    <source>
        <dbReference type="PROSITE" id="PS01179"/>
    </source>
</evidence>
<dbReference type="GeneTree" id="ENSGT00940000158319"/>
<dbReference type="GO" id="GO:0032587">
    <property type="term" value="C:ruffle membrane"/>
    <property type="evidence" value="ECO:0007669"/>
    <property type="project" value="UniProtKB-SubCell"/>
</dbReference>
<feature type="domain" description="PH" evidence="17">
    <location>
        <begin position="283"/>
        <end position="381"/>
    </location>
</feature>
<evidence type="ECO:0000256" key="7">
    <source>
        <dbReference type="ARBA" id="ARBA00022753"/>
    </source>
</evidence>
<dbReference type="Proteomes" id="UP000001595">
    <property type="component" value="Chromosome 12"/>
</dbReference>
<dbReference type="PANTHER" id="PTHR46415:SF1">
    <property type="entry name" value="DCC-INTERACTING PROTEIN 13-BETA"/>
    <property type="match status" value="1"/>
</dbReference>
<dbReference type="InterPro" id="IPR047236">
    <property type="entry name" value="PH_DP13A/B"/>
</dbReference>
<dbReference type="SMART" id="SM00462">
    <property type="entry name" value="PTB"/>
    <property type="match status" value="1"/>
</dbReference>
<dbReference type="GO" id="GO:0007179">
    <property type="term" value="P:transforming growth factor beta receptor signaling pathway"/>
    <property type="evidence" value="ECO:0007669"/>
    <property type="project" value="Ensembl"/>
</dbReference>
<keyword evidence="12" id="KW-0968">Cytoplasmic vesicle</keyword>
<dbReference type="CDD" id="cd13247">
    <property type="entry name" value="BAR-PH_APPL"/>
    <property type="match status" value="1"/>
</dbReference>
<dbReference type="GO" id="GO:0035091">
    <property type="term" value="F:phosphatidylinositol binding"/>
    <property type="evidence" value="ECO:0007669"/>
    <property type="project" value="Ensembl"/>
</dbReference>
<dbReference type="InterPro" id="IPR047181">
    <property type="entry name" value="DP13A/B"/>
</dbReference>
<dbReference type="GO" id="GO:0042593">
    <property type="term" value="P:glucose homeostasis"/>
    <property type="evidence" value="ECO:0007669"/>
    <property type="project" value="Ensembl"/>
</dbReference>
<dbReference type="PROSITE" id="PS50003">
    <property type="entry name" value="PH_DOMAIN"/>
    <property type="match status" value="1"/>
</dbReference>
<feature type="compositionally biased region" description="Basic and acidic residues" evidence="15">
    <location>
        <begin position="660"/>
        <end position="670"/>
    </location>
</feature>
<dbReference type="InterPro" id="IPR006020">
    <property type="entry name" value="PTB/PI_dom"/>
</dbReference>
<dbReference type="GO" id="GO:1900077">
    <property type="term" value="P:negative regulation of cellular response to insulin stimulus"/>
    <property type="evidence" value="ECO:0007669"/>
    <property type="project" value="Ensembl"/>
</dbReference>
<keyword evidence="5" id="KW-1003">Cell membrane</keyword>
<dbReference type="SUPFAM" id="SSF50729">
    <property type="entry name" value="PH domain-like"/>
    <property type="match status" value="2"/>
</dbReference>